<evidence type="ECO:0000259" key="5">
    <source>
        <dbReference type="Pfam" id="PF02836"/>
    </source>
</evidence>
<dbReference type="SUPFAM" id="SSF49303">
    <property type="entry name" value="beta-Galactosidase/glucuronidase domain"/>
    <property type="match status" value="1"/>
</dbReference>
<dbReference type="InterPro" id="IPR013783">
    <property type="entry name" value="Ig-like_fold"/>
</dbReference>
<comment type="similarity">
    <text evidence="1">Belongs to the glycosyl hydrolase 2 family.</text>
</comment>
<evidence type="ECO:0000256" key="1">
    <source>
        <dbReference type="ARBA" id="ARBA00007401"/>
    </source>
</evidence>
<dbReference type="InterPro" id="IPR051913">
    <property type="entry name" value="GH2_Domain-Containing"/>
</dbReference>
<dbReference type="InterPro" id="IPR006102">
    <property type="entry name" value="Ig-like_GH2"/>
</dbReference>
<keyword evidence="10" id="KW-1185">Reference proteome</keyword>
<name>A0A504IXN9_9FLAO</name>
<dbReference type="Pfam" id="PF02837">
    <property type="entry name" value="Glyco_hydro_2_N"/>
    <property type="match status" value="1"/>
</dbReference>
<evidence type="ECO:0000259" key="7">
    <source>
        <dbReference type="Pfam" id="PF16355"/>
    </source>
</evidence>
<dbReference type="SUPFAM" id="SSF49785">
    <property type="entry name" value="Galactose-binding domain-like"/>
    <property type="match status" value="1"/>
</dbReference>
<dbReference type="Gene3D" id="3.20.20.80">
    <property type="entry name" value="Glycosidases"/>
    <property type="match status" value="1"/>
</dbReference>
<dbReference type="InterPro" id="IPR006103">
    <property type="entry name" value="Glyco_hydro_2_cat"/>
</dbReference>
<dbReference type="Proteomes" id="UP000315540">
    <property type="component" value="Unassembled WGS sequence"/>
</dbReference>
<evidence type="ECO:0000259" key="4">
    <source>
        <dbReference type="Pfam" id="PF00703"/>
    </source>
</evidence>
<organism evidence="9 10">
    <name type="scientific">Aquimarina algicola</name>
    <dbReference type="NCBI Taxonomy" id="2589995"/>
    <lineage>
        <taxon>Bacteria</taxon>
        <taxon>Pseudomonadati</taxon>
        <taxon>Bacteroidota</taxon>
        <taxon>Flavobacteriia</taxon>
        <taxon>Flavobacteriales</taxon>
        <taxon>Flavobacteriaceae</taxon>
        <taxon>Aquimarina</taxon>
    </lineage>
</organism>
<dbReference type="InterPro" id="IPR040605">
    <property type="entry name" value="Glyco_hydro2_dom5"/>
</dbReference>
<dbReference type="Pfam" id="PF18565">
    <property type="entry name" value="Glyco_hydro2_C5"/>
    <property type="match status" value="1"/>
</dbReference>
<feature type="domain" description="DUF4982" evidence="7">
    <location>
        <begin position="671"/>
        <end position="755"/>
    </location>
</feature>
<evidence type="ECO:0000259" key="8">
    <source>
        <dbReference type="Pfam" id="PF18565"/>
    </source>
</evidence>
<dbReference type="Pfam" id="PF02836">
    <property type="entry name" value="Glyco_hydro_2_C"/>
    <property type="match status" value="1"/>
</dbReference>
<comment type="caution">
    <text evidence="9">The sequence shown here is derived from an EMBL/GenBank/DDBJ whole genome shotgun (WGS) entry which is preliminary data.</text>
</comment>
<dbReference type="InterPro" id="IPR032311">
    <property type="entry name" value="DUF4982"/>
</dbReference>
<dbReference type="InterPro" id="IPR023232">
    <property type="entry name" value="Glyco_hydro_2_AS"/>
</dbReference>
<feature type="domain" description="Glycoside hydrolase family 2 catalytic" evidence="5">
    <location>
        <begin position="343"/>
        <end position="528"/>
    </location>
</feature>
<evidence type="ECO:0000256" key="2">
    <source>
        <dbReference type="ARBA" id="ARBA00022801"/>
    </source>
</evidence>
<dbReference type="Gene3D" id="2.60.40.10">
    <property type="entry name" value="Immunoglobulins"/>
    <property type="match status" value="3"/>
</dbReference>
<dbReference type="InterPro" id="IPR036156">
    <property type="entry name" value="Beta-gal/glucu_dom_sf"/>
</dbReference>
<dbReference type="SUPFAM" id="SSF51445">
    <property type="entry name" value="(Trans)glycosidases"/>
    <property type="match status" value="1"/>
</dbReference>
<feature type="domain" description="Glycoside hydrolase family 2 immunoglobulin-like beta-sandwich" evidence="4">
    <location>
        <begin position="232"/>
        <end position="336"/>
    </location>
</feature>
<dbReference type="GO" id="GO:0005975">
    <property type="term" value="P:carbohydrate metabolic process"/>
    <property type="evidence" value="ECO:0007669"/>
    <property type="project" value="InterPro"/>
</dbReference>
<evidence type="ECO:0000256" key="3">
    <source>
        <dbReference type="ARBA" id="ARBA00023295"/>
    </source>
</evidence>
<dbReference type="PRINTS" id="PR00132">
    <property type="entry name" value="GLHYDRLASE2"/>
</dbReference>
<dbReference type="OrthoDB" id="9801077at2"/>
<reference evidence="9 10" key="1">
    <citation type="submission" date="2019-06" db="EMBL/GenBank/DDBJ databases">
        <authorList>
            <person name="Meng X."/>
        </authorList>
    </citation>
    <scope>NUCLEOTIDE SEQUENCE [LARGE SCALE GENOMIC DNA]</scope>
    <source>
        <strain evidence="9 10">M625</strain>
    </source>
</reference>
<feature type="domain" description="Glycoside hydrolase family 2" evidence="8">
    <location>
        <begin position="786"/>
        <end position="860"/>
    </location>
</feature>
<dbReference type="PANTHER" id="PTHR42732:SF1">
    <property type="entry name" value="BETA-MANNOSIDASE"/>
    <property type="match status" value="1"/>
</dbReference>
<gene>
    <name evidence="9" type="ORF">FHK87_20570</name>
</gene>
<evidence type="ECO:0000313" key="9">
    <source>
        <dbReference type="EMBL" id="TPN82824.1"/>
    </source>
</evidence>
<dbReference type="InterPro" id="IPR017853">
    <property type="entry name" value="GH"/>
</dbReference>
<dbReference type="EMBL" id="VFWZ01000008">
    <property type="protein sequence ID" value="TPN82824.1"/>
    <property type="molecule type" value="Genomic_DNA"/>
</dbReference>
<evidence type="ECO:0000313" key="10">
    <source>
        <dbReference type="Proteomes" id="UP000315540"/>
    </source>
</evidence>
<dbReference type="Pfam" id="PF00703">
    <property type="entry name" value="Glyco_hydro_2"/>
    <property type="match status" value="1"/>
</dbReference>
<keyword evidence="3" id="KW-0326">Glycosidase</keyword>
<dbReference type="AlphaFoldDB" id="A0A504IXN9"/>
<dbReference type="GO" id="GO:0004553">
    <property type="term" value="F:hydrolase activity, hydrolyzing O-glycosyl compounds"/>
    <property type="evidence" value="ECO:0007669"/>
    <property type="project" value="InterPro"/>
</dbReference>
<dbReference type="Pfam" id="PF16355">
    <property type="entry name" value="DUF4982"/>
    <property type="match status" value="1"/>
</dbReference>
<sequence length="871" mass="99381">MPRGSLYFLKMMVQIIIVYSYIKKVKMIFKNIQHNLTKKHRTLILILILSLSFSMQSQRRKVELLKDWKFSHEDSGATPFIDFDDQDWENITLPHDWAILGDFNFKNDLQLTKVVQDGDKKPKYRTGRTGALPYVGVGWYRTHFRITEQEAKERVELSFDGAMSNTKVYVNGKFVGERPNGYVSFYFDITSFLNQGDNLIAVRLENFPGQSRWYPGAGLYRKVTLVKTSKTHIKTWGTFVTTPEISSKKAKVDVELELVGNGDYTLENKIIDPKGNISVIKTTKVTLNSSTKISQDLIIKKPELWSLKTPQLYQLETTLLKEETIIDKYTTPFGIRSIRFELNGFYLNDKKISFQGVNMHHDLGPVGAAFYPELFLRQVKKLKEMGVNAIRFSHNPPAPEALDICDAEGILVIDEAFDEWEINKTDNGYGKYFDKWAQKDITNTVLRDRNHPSVIMWSLGNEVQEQFNGDPKNRCKFLNDIVKKIDTTRATTVGFSKVVNSLKYGMAQTVDVAGFNYRAGIYHKIRELYPNLKFYASETGGSLSVRGAYKFPVIYDHQQDKKGRYADKNLYKDGHPGNYENTSVPWGYSPYKEFAAQDYNPFVYGEFVWTGYDYLGEPSPYNNAQGRSSYFAPIDMVGLEKDKFYLYQSQWNKEKDVLHVLPHWTLPKMKGKKIPVICHTNFEKAELFINGKSYGVKGKEKPLKPDFLSDDINIEINGGTSFNQVKAYSIVWENVMYEYGTLKVVAYNAKNEKVAEKTIVTADKPSQIKIMPELNSIKQGQAGVYQVSVVDKNGNLCPNYNENMQIEVSGAARFLASGNGDPMNLQNLSKPERKFLNGKAVVYIKSIDKGTVNIKVTSGNSEAINTELVVK</sequence>
<dbReference type="InterPro" id="IPR006104">
    <property type="entry name" value="Glyco_hydro_2_N"/>
</dbReference>
<dbReference type="PANTHER" id="PTHR42732">
    <property type="entry name" value="BETA-GALACTOSIDASE"/>
    <property type="match status" value="1"/>
</dbReference>
<dbReference type="InterPro" id="IPR006101">
    <property type="entry name" value="Glyco_hydro_2"/>
</dbReference>
<feature type="domain" description="Glycosyl hydrolases family 2 sugar binding" evidence="6">
    <location>
        <begin position="134"/>
        <end position="227"/>
    </location>
</feature>
<dbReference type="Gene3D" id="2.60.120.260">
    <property type="entry name" value="Galactose-binding domain-like"/>
    <property type="match status" value="1"/>
</dbReference>
<dbReference type="InterPro" id="IPR008979">
    <property type="entry name" value="Galactose-bd-like_sf"/>
</dbReference>
<keyword evidence="2" id="KW-0378">Hydrolase</keyword>
<dbReference type="PROSITE" id="PS00608">
    <property type="entry name" value="GLYCOSYL_HYDROL_F2_2"/>
    <property type="match status" value="1"/>
</dbReference>
<protein>
    <submittedName>
        <fullName evidence="9">DUF4982 domain-containing protein</fullName>
    </submittedName>
</protein>
<evidence type="ECO:0000259" key="6">
    <source>
        <dbReference type="Pfam" id="PF02837"/>
    </source>
</evidence>
<proteinExistence type="inferred from homology"/>
<accession>A0A504IXN9</accession>